<dbReference type="SMART" id="SM00826">
    <property type="entry name" value="PKS_DH"/>
    <property type="match status" value="2"/>
</dbReference>
<dbReference type="InterPro" id="IPR016039">
    <property type="entry name" value="Thiolase-like"/>
</dbReference>
<dbReference type="Gene3D" id="3.40.47.10">
    <property type="match status" value="2"/>
</dbReference>
<evidence type="ECO:0000256" key="8">
    <source>
        <dbReference type="ARBA" id="ARBA00023315"/>
    </source>
</evidence>
<feature type="region of interest" description="N-terminal hotdog fold" evidence="9">
    <location>
        <begin position="2957"/>
        <end position="3081"/>
    </location>
</feature>
<dbReference type="SUPFAM" id="SSF53901">
    <property type="entry name" value="Thiolase-like"/>
    <property type="match status" value="2"/>
</dbReference>
<dbReference type="FunFam" id="3.40.366.10:FF:000002">
    <property type="entry name" value="Probable polyketide synthase 2"/>
    <property type="match status" value="1"/>
</dbReference>
<keyword evidence="15" id="KW-1185">Reference proteome</keyword>
<dbReference type="InterPro" id="IPR020841">
    <property type="entry name" value="PKS_Beta-ketoAc_synthase_dom"/>
</dbReference>
<dbReference type="Gene3D" id="3.30.70.3290">
    <property type="match status" value="2"/>
</dbReference>
<evidence type="ECO:0000256" key="7">
    <source>
        <dbReference type="ARBA" id="ARBA00023268"/>
    </source>
</evidence>
<dbReference type="SUPFAM" id="SSF51735">
    <property type="entry name" value="NAD(P)-binding Rossmann-fold domains"/>
    <property type="match status" value="5"/>
</dbReference>
<dbReference type="Pfam" id="PF00550">
    <property type="entry name" value="PP-binding"/>
    <property type="match status" value="2"/>
</dbReference>
<dbReference type="SUPFAM" id="SSF47336">
    <property type="entry name" value="ACP-like"/>
    <property type="match status" value="2"/>
</dbReference>
<dbReference type="InterPro" id="IPR015083">
    <property type="entry name" value="NorB/c/GfsB-D-like_docking"/>
</dbReference>
<dbReference type="GO" id="GO:0031177">
    <property type="term" value="F:phosphopantetheine binding"/>
    <property type="evidence" value="ECO:0007669"/>
    <property type="project" value="InterPro"/>
</dbReference>
<dbReference type="Gene3D" id="3.40.50.720">
    <property type="entry name" value="NAD(P)-binding Rossmann-like Domain"/>
    <property type="match status" value="2"/>
</dbReference>
<dbReference type="GO" id="GO:0033068">
    <property type="term" value="P:macrolide biosynthetic process"/>
    <property type="evidence" value="ECO:0007669"/>
    <property type="project" value="UniProtKB-ARBA"/>
</dbReference>
<dbReference type="SUPFAM" id="SSF50129">
    <property type="entry name" value="GroES-like"/>
    <property type="match status" value="1"/>
</dbReference>
<comment type="cofactor">
    <cofactor evidence="1">
        <name>pantetheine 4'-phosphate</name>
        <dbReference type="ChEBI" id="CHEBI:47942"/>
    </cofactor>
</comment>
<feature type="region of interest" description="C-terminal hotdog fold" evidence="9">
    <location>
        <begin position="1036"/>
        <end position="1170"/>
    </location>
</feature>
<protein>
    <submittedName>
        <fullName evidence="14">SDR family NAD(P)-dependent oxidoreductase</fullName>
    </submittedName>
</protein>
<dbReference type="Gene3D" id="3.40.50.11460">
    <property type="match status" value="1"/>
</dbReference>
<feature type="domain" description="PKS/mFAS DH" evidence="13">
    <location>
        <begin position="2957"/>
        <end position="3244"/>
    </location>
</feature>
<organism evidence="14 15">
    <name type="scientific">Actinomadura syzygii</name>
    <dbReference type="NCBI Taxonomy" id="1427538"/>
    <lineage>
        <taxon>Bacteria</taxon>
        <taxon>Bacillati</taxon>
        <taxon>Actinomycetota</taxon>
        <taxon>Actinomycetes</taxon>
        <taxon>Streptosporangiales</taxon>
        <taxon>Thermomonosporaceae</taxon>
        <taxon>Actinomadura</taxon>
    </lineage>
</organism>
<feature type="domain" description="Ketosynthase family 3 (KS3)" evidence="12">
    <location>
        <begin position="32"/>
        <end position="458"/>
    </location>
</feature>
<evidence type="ECO:0000259" key="13">
    <source>
        <dbReference type="PROSITE" id="PS52019"/>
    </source>
</evidence>
<dbReference type="RefSeq" id="WP_148348652.1">
    <property type="nucleotide sequence ID" value="NZ_VSFF01000002.1"/>
</dbReference>
<keyword evidence="3" id="KW-0596">Phosphopantetheine</keyword>
<dbReference type="SMART" id="SM00825">
    <property type="entry name" value="PKS_KS"/>
    <property type="match status" value="2"/>
</dbReference>
<dbReference type="Pfam" id="PF22621">
    <property type="entry name" value="CurL-like_PKS_C"/>
    <property type="match status" value="1"/>
</dbReference>
<dbReference type="Pfam" id="PF00698">
    <property type="entry name" value="Acyl_transf_1"/>
    <property type="match status" value="2"/>
</dbReference>
<dbReference type="Gene3D" id="3.40.366.10">
    <property type="entry name" value="Malonyl-Coenzyme A Acyl Carrier Protein, domain 2"/>
    <property type="match status" value="2"/>
</dbReference>
<evidence type="ECO:0000256" key="1">
    <source>
        <dbReference type="ARBA" id="ARBA00001957"/>
    </source>
</evidence>
<dbReference type="SMART" id="SM00823">
    <property type="entry name" value="PKS_PP"/>
    <property type="match status" value="2"/>
</dbReference>
<comment type="caution">
    <text evidence="14">The sequence shown here is derived from an EMBL/GenBank/DDBJ whole genome shotgun (WGS) entry which is preliminary data.</text>
</comment>
<dbReference type="InterPro" id="IPR001227">
    <property type="entry name" value="Ac_transferase_dom_sf"/>
</dbReference>
<dbReference type="Pfam" id="PF22953">
    <property type="entry name" value="SpnB_Rossmann"/>
    <property type="match status" value="2"/>
</dbReference>
<dbReference type="FunFam" id="1.10.1200.10:FF:000007">
    <property type="entry name" value="Probable polyketide synthase pks17"/>
    <property type="match status" value="2"/>
</dbReference>
<dbReference type="Pfam" id="PF13602">
    <property type="entry name" value="ADH_zinc_N_2"/>
    <property type="match status" value="1"/>
</dbReference>
<keyword evidence="8" id="KW-0012">Acyltransferase</keyword>
<evidence type="ECO:0000256" key="10">
    <source>
        <dbReference type="SAM" id="MobiDB-lite"/>
    </source>
</evidence>
<comment type="pathway">
    <text evidence="2">Antibiotic biosynthesis.</text>
</comment>
<dbReference type="GO" id="GO:0004312">
    <property type="term" value="F:fatty acid synthase activity"/>
    <property type="evidence" value="ECO:0007669"/>
    <property type="project" value="TreeGrafter"/>
</dbReference>
<dbReference type="InterPro" id="IPR014031">
    <property type="entry name" value="Ketoacyl_synth_C"/>
</dbReference>
<dbReference type="Gene3D" id="1.10.1200.10">
    <property type="entry name" value="ACP-like"/>
    <property type="match status" value="2"/>
</dbReference>
<evidence type="ECO:0000256" key="6">
    <source>
        <dbReference type="ARBA" id="ARBA00023194"/>
    </source>
</evidence>
<dbReference type="GO" id="GO:0006633">
    <property type="term" value="P:fatty acid biosynthetic process"/>
    <property type="evidence" value="ECO:0007669"/>
    <property type="project" value="InterPro"/>
</dbReference>
<dbReference type="InterPro" id="IPR016035">
    <property type="entry name" value="Acyl_Trfase/lysoPLipase"/>
</dbReference>
<evidence type="ECO:0000256" key="3">
    <source>
        <dbReference type="ARBA" id="ARBA00022450"/>
    </source>
</evidence>
<dbReference type="InterPro" id="IPR014030">
    <property type="entry name" value="Ketoacyl_synth_N"/>
</dbReference>
<evidence type="ECO:0000256" key="5">
    <source>
        <dbReference type="ARBA" id="ARBA00022679"/>
    </source>
</evidence>
<dbReference type="Pfam" id="PF16197">
    <property type="entry name" value="KAsynt_C_assoc"/>
    <property type="match status" value="1"/>
</dbReference>
<dbReference type="SUPFAM" id="SSF52151">
    <property type="entry name" value="FabD/lysophospholipase-like"/>
    <property type="match status" value="2"/>
</dbReference>
<keyword evidence="4" id="KW-0597">Phosphoprotein</keyword>
<dbReference type="Pfam" id="PF14765">
    <property type="entry name" value="PS-DH"/>
    <property type="match status" value="2"/>
</dbReference>
<dbReference type="InterPro" id="IPR014043">
    <property type="entry name" value="Acyl_transferase_dom"/>
</dbReference>
<keyword evidence="7" id="KW-0511">Multifunctional enzyme</keyword>
<dbReference type="FunFam" id="3.40.47.10:FF:000019">
    <property type="entry name" value="Polyketide synthase type I"/>
    <property type="match status" value="2"/>
</dbReference>
<dbReference type="GO" id="GO:0016491">
    <property type="term" value="F:oxidoreductase activity"/>
    <property type="evidence" value="ECO:0007669"/>
    <property type="project" value="InterPro"/>
</dbReference>
<dbReference type="InterPro" id="IPR018201">
    <property type="entry name" value="Ketoacyl_synth_AS"/>
</dbReference>
<dbReference type="InterPro" id="IPR042104">
    <property type="entry name" value="PKS_dehydratase_sf"/>
</dbReference>
<dbReference type="InterPro" id="IPR020806">
    <property type="entry name" value="PKS_PP-bd"/>
</dbReference>
<dbReference type="SUPFAM" id="SSF55048">
    <property type="entry name" value="Probable ACP-binding domain of malonyl-CoA ACP transacylase"/>
    <property type="match status" value="2"/>
</dbReference>
<feature type="domain" description="PKS/mFAS DH" evidence="13">
    <location>
        <begin position="896"/>
        <end position="1170"/>
    </location>
</feature>
<dbReference type="InterPro" id="IPR011032">
    <property type="entry name" value="GroES-like_sf"/>
</dbReference>
<feature type="domain" description="Ketosynthase family 3 (KS3)" evidence="12">
    <location>
        <begin position="2059"/>
        <end position="2485"/>
    </location>
</feature>
<dbReference type="Gene3D" id="3.10.129.110">
    <property type="entry name" value="Polyketide synthase dehydratase"/>
    <property type="match status" value="2"/>
</dbReference>
<dbReference type="PROSITE" id="PS50075">
    <property type="entry name" value="CARRIER"/>
    <property type="match status" value="2"/>
</dbReference>
<gene>
    <name evidence="14" type="ORF">FXF65_05810</name>
</gene>
<dbReference type="InterPro" id="IPR013154">
    <property type="entry name" value="ADH-like_N"/>
</dbReference>
<keyword evidence="6" id="KW-0045">Antibiotic biosynthesis</keyword>
<dbReference type="InterPro" id="IPR032821">
    <property type="entry name" value="PKS_assoc"/>
</dbReference>
<evidence type="ECO:0000256" key="4">
    <source>
        <dbReference type="ARBA" id="ARBA00022553"/>
    </source>
</evidence>
<dbReference type="InterPro" id="IPR049900">
    <property type="entry name" value="PKS_mFAS_DH"/>
</dbReference>
<dbReference type="PANTHER" id="PTHR43775">
    <property type="entry name" value="FATTY ACID SYNTHASE"/>
    <property type="match status" value="1"/>
</dbReference>
<dbReference type="InterPro" id="IPR013968">
    <property type="entry name" value="PKS_KR"/>
</dbReference>
<accession>A0A5D0UK40</accession>
<feature type="region of interest" description="N-terminal hotdog fold" evidence="9">
    <location>
        <begin position="896"/>
        <end position="1024"/>
    </location>
</feature>
<feature type="active site" description="Proton acceptor; for dehydratase activity" evidence="9">
    <location>
        <position position="2989"/>
    </location>
</feature>
<dbReference type="CDD" id="cd05195">
    <property type="entry name" value="enoyl_red"/>
    <property type="match status" value="1"/>
</dbReference>
<sequence length="3872" mass="406235">MNQEKLRDYLRRATADLRLTHQRLREAEARDHEPVAIVGMGCRFPGDVRSAGDLWRLVADGVDALAPFPEGRGWDVDALYDPDPEQRGTTYVREGGFVYDADRFDADFFGISPREALGMDPQQRLLLETAWQSFEDAGIDPASLRGSRTGVFAGTNGQDYVRHALNGLDKVEGYLVTGTSVSVASGRIAYSFGLEGPAVTVDTACSSSLVALHLAMQALRRGECDLALAGGVTVMSTPDIFLEFSRQRGLATDGRCKAFAAAADGTGWGEGAGLLLVERLSDAEANGHRVLAVVRGSALNQDGASNGLTAPNGPSQQRVIRDALANALLTPDDIDAVEAHGTGTTLGDPIEAQALLAAYGQERPADRPLWLGSIKSNIGHTQAAAGVAGIIKMVEALRHGVLPKTLHIDEPTPHVKWESGAVRLLTETAPWPELDRPRRAAVSSFGISGTNAHIVLEQAPDSAVPEPERPRYPLPVLLSAKTEPALREQATRLAEFVTENPEANLADIAHTLANGRARLPQRAAVVAGSTDELLSGLQDLKPENAAPGKVAFLYSGQGAQHAGMGRELYETFPVFAEALDAACEHLDPRLKQVMFADDPEELNQTLYTQPALFAYQTALHALLTDWGITPHFLVGHSLGELTAAHTSGTLSLADAATLVTARARAMHNTPTGAMAAINATPDEITLPDGVSIAAINAAHSTVISGPRDAVQEIAQHWKNEGRRTRLLTTNRAFHSSLMDQAVEPLTEAARRITHQPASIPVVSNLTGRPAEHTPEYWAQHLLGTVNYHKAVQYLEEQGVTTFIEIGPDATLTALTGETVTGATVALQNPKQSQSTALLTGISRVHNSGVDVDWSKILPAGRHTDLPTYPFQRERFWLDRGPSAGDVDQAGLTPADHPLLAATTLLANDNGHLLTGRISLKDQPWLAEHAIHGSAVLPGTAYVDLALRAAQRAGCDTVEELTLQTPLVLPPKDGVQIQVYVDAADAEGRHSITVHSRREPSNPDDADGPWTCHATGVLRAGGATPPAGQENWPPADATPLDIGDVYGTFETIGLSYGPLFQGLKAAWRDGTDICAEVELPDDTDVEGFAVHPALLDAALHATLLAGDADALKLPFSWSGVSVHSVGAVAVRVRLSRGDGDTVSLAVTDPAGGPVVTVDALTVRPITSEQLSAARTAPSEPAYHVEWTSIDGGPETPWTAIGEPFPALTGMAAKEFPDLPALRDALAAGEDVPPTVLFCHRSEEENENHLENVHSAAARLLELIQSWLSDDAFADLQLVVATRGAVAAQFAEPVSDLAAAPAWGLVRSAQSEHPGRLRLVDLDDRSGDAASLPAALGLDEPQLALRDGGVHAPRLTRSDPGLAPPADTDRWRLGITEPGTVENLVLSPNPDVARPLGPDEVRIAVRAAGVNFRDVLISLGMYPGAAVIGSEAAGIVTETGSAVTGLTVGDRVMGMVDGAVGPTAITDRRLLARVPDGWSFVQAATTPIVFLTAYYGLRHLAGIEPGQRILIHAATGGVGMAATQLARHWGAEVYGTASPGKWHTLRKNGFDADHISNSRTLDFHDAFPGGMDVVLNSLTGDFIDASLDLLKPQGHFLEMGKTDLRDPEALPDTAYRPFDLTEAGHDRIQEMLTALVELFEAGAITPLPVTAFDVRQAPRAFRYLSQARHIGKVALTVPRPIDPDGTVLITGGTGTLGALVARHLVTAHGARRLLLVSRRGPDADTAADIAADLRALGADVTIAACDVADRGALAALLAGIPDEHPLTAVVHAAGVLDDGTVDALTPERLAPVLRAKADAAWNLHELTRDLDAFVLFSSAAGTLGNPGQANYAAANTYLDALAHHRVHQGEPAASLAWGLWKTTSGITATLDGTDQKRLGRSGLVPLPDEDALALLDTAQRSGRPASVPARFDLGVFRRLAEAGVLPPMLQGLFRAPPARAKARGAGSGTLQTRLAGRPRAEQDRVLLDLVREHVAAVLGHTAPDAIDPGRQFQELGFDSLSAVEFRNRLNGATGLRLPPTVIFDRPTAAALAVHLRTLLLGADDGGEAARPARAAVPADDAEPIAIVSMACRFPGGVRTPEDLWSLVADGRDAITRFPDTRGWDLDRLYDPDPDQAGTTYVREGGFVADADRFDAEFFGISPREALATDPQQRLLLEVAWETLERAGIVPASLRGSNTGVFVGLTPQHYAIDSGEQTSALEGYLLTGTMGSVASGRLSYSFGLEGPAMTVDTACSSSLVSLHLACRSLRNGESDLALAGGVTVMAVPGILVELSRQRVLAPDGRCKSFGAGADGTGWSEGVGMVLVERLSDAVRNGHRVLAVVRGSAVNQDGASNGLTAPSGPAQQRVIRAALADARLDPDQIDAVEAHGTGTTLGDPIEAHALLATYGAERPAGRPLHLGSIKSNLGHTQAAAGVAGVIKMVQAMRHGVLPKTLHADEPTPHVDWESGALALLGESAPWPRDGRPRRAAVSSFSISGTNAHLILEQGPDPDDAPEPEAEPAPEPELVPWTVSARTEPALRDQARRLGDHVGQDPVAVAHALATTRASFGRRAVVLGDGPGELRAGLAALASGEPDPNVIEGTALPSGHRTVFVFPGQGSQWVGMARELLDTSPVFAAEARECAAELDRHLDWSVLDVLRGAPGAPSPDRIDVVQPVLFTVMVSLAALWRSAGVHPDAVIGHSQGEVAAAYVAGGLGLPDAARIIALRGLAWRRLEGSGGMHSVSLPEGDAAARLAPWEGRLSIAAVNGPTAVTVSGDLDALTELTAALDADGVRNRRVPGVNTAGHSPQVEVFRDGLLEDLAGVSPRSSDVPFYSTVTGGLLDTAELDAAYWYRNVREPVRFADAFTALAGTGGLLAVEVSPHPVLVPAVRENLDGVGGAADVIGTLRRDLGDRRQFLTALAEAHTRGTAVDWPSVLPEPRGAAAELPTYPFQGERYWVVSTGGAGDVSAAGLIGTGHPLVGAAVQRADDDGRVLTGRISLSRHPWLADHAVMETVVLPGTAYLEIAAYAADQAGCDRVDDLTLLAPLVLDDKADVRFQVLVGAPDGDGRRTVTMHSRADDEPDTEWLRHATGILSAGGPPAAPPADLTDAADLTDLTDPAAWPPPAATAIAVHDLYEELVGHGLGYGPAFQGVRAAWRRDEEVFLDVDLPDDVDTGGYGLHPALLDAALHGIAIGRIGSDDQTVRLPFSWSGVTVHAAGARALRVRLAPTGGEGVRLDLADEAGRPVATVESLELRPVTAEQLASVGSARGGALYRLGWHPAADLATGDAGSWAVLGDASIEDVPAYADLDALRAAEPVPDVVIAPFRSHDADPVAGTHAMAASGLALFQEWLADERFTESRLVVLTRGATGPEIEDLPAAALWGLARSAQSENPGRLQLVDADGDADGDFDGDSASALRAAVASGEPQLALRGGTAHVPRLTAAEPADAPPAFGPDGAVLVTGGTGTLGRLVAHRLVTGHGVRRLVLISRRGPDAPGARDLEAELTALGADVVLAACDAADRDALAALLAEHPVTAVVHTAGTLDDGTIGTLTADRLGTVLRPKVDAAWNLHELTGELTAFVLFSSAAGLLGSPGQGNYAAANTFLDALAAHRHALGLPATSLSWGFWETTSGMTGEMAGADIARLGRLGLAPLATEDALGLFDASLAAGAASLMPVRLDLPALRAQAAAGLLPPVFGGLVRVPARRSDAAGPSLAERLTALSEPDRRDLVVDVIRGHTAAVLGHGSPLSVDAKRAFKELGFDSLTAVELRNRLQVATGLRLPATLVFDFPTPDALAGHVLAEAAPPERSPYEHVLSELDRLESALAAARPDGDANGSGNGRNGGAEITRRLQALAAAWQETGDGAVEERLHAASTDEIFDFIDTELGRQG</sequence>
<dbReference type="InterPro" id="IPR006162">
    <property type="entry name" value="Ppantetheine_attach_site"/>
</dbReference>
<evidence type="ECO:0000259" key="11">
    <source>
        <dbReference type="PROSITE" id="PS50075"/>
    </source>
</evidence>
<dbReference type="Pfam" id="PF21089">
    <property type="entry name" value="PKS_DH_N"/>
    <property type="match status" value="2"/>
</dbReference>
<dbReference type="GO" id="GO:0004315">
    <property type="term" value="F:3-oxoacyl-[acyl-carrier-protein] synthase activity"/>
    <property type="evidence" value="ECO:0007669"/>
    <property type="project" value="InterPro"/>
</dbReference>
<dbReference type="SMART" id="SM00827">
    <property type="entry name" value="PKS_AT"/>
    <property type="match status" value="2"/>
</dbReference>
<dbReference type="InterPro" id="IPR049551">
    <property type="entry name" value="PKS_DH_C"/>
</dbReference>
<dbReference type="PROSITE" id="PS00012">
    <property type="entry name" value="PHOSPHOPANTETHEINE"/>
    <property type="match status" value="1"/>
</dbReference>
<dbReference type="InterPro" id="IPR050091">
    <property type="entry name" value="PKS_NRPS_Biosynth_Enz"/>
</dbReference>
<dbReference type="Pfam" id="PF02801">
    <property type="entry name" value="Ketoacyl-synt_C"/>
    <property type="match status" value="2"/>
</dbReference>
<dbReference type="PROSITE" id="PS52004">
    <property type="entry name" value="KS3_2"/>
    <property type="match status" value="2"/>
</dbReference>
<evidence type="ECO:0000313" key="14">
    <source>
        <dbReference type="EMBL" id="TYC17509.1"/>
    </source>
</evidence>
<dbReference type="SMART" id="SM00822">
    <property type="entry name" value="PKS_KR"/>
    <property type="match status" value="2"/>
</dbReference>
<dbReference type="CDD" id="cd08956">
    <property type="entry name" value="KR_3_FAS_SDR_x"/>
    <property type="match status" value="2"/>
</dbReference>
<reference evidence="14 15" key="1">
    <citation type="submission" date="2019-08" db="EMBL/GenBank/DDBJ databases">
        <title>Actinomadura sp. nov. CYP1-5 isolated from mountain soil.</title>
        <authorList>
            <person name="Songsumanus A."/>
            <person name="Kuncharoen N."/>
            <person name="Kudo T."/>
            <person name="Yuki M."/>
            <person name="Igarashi Y."/>
            <person name="Tanasupawat S."/>
        </authorList>
    </citation>
    <scope>NUCLEOTIDE SEQUENCE [LARGE SCALE GENOMIC DNA]</scope>
    <source>
        <strain evidence="14 15">GKU157</strain>
    </source>
</reference>
<evidence type="ECO:0000256" key="2">
    <source>
        <dbReference type="ARBA" id="ARBA00004792"/>
    </source>
</evidence>
<feature type="region of interest" description="Disordered" evidence="10">
    <location>
        <begin position="2481"/>
        <end position="2505"/>
    </location>
</feature>
<dbReference type="InterPro" id="IPR020807">
    <property type="entry name" value="PKS_DH"/>
</dbReference>
<dbReference type="InterPro" id="IPR020843">
    <property type="entry name" value="ER"/>
</dbReference>
<dbReference type="Pfam" id="PF08990">
    <property type="entry name" value="Docking"/>
    <property type="match status" value="1"/>
</dbReference>
<dbReference type="InterPro" id="IPR057326">
    <property type="entry name" value="KR_dom"/>
</dbReference>
<dbReference type="PANTHER" id="PTHR43775:SF51">
    <property type="entry name" value="INACTIVE PHENOLPHTHIOCEROL SYNTHESIS POLYKETIDE SYNTHASE TYPE I PKS1-RELATED"/>
    <property type="match status" value="1"/>
</dbReference>
<dbReference type="PROSITE" id="PS00606">
    <property type="entry name" value="KS3_1"/>
    <property type="match status" value="2"/>
</dbReference>
<feature type="active site" description="Proton acceptor; for dehydratase activity" evidence="9">
    <location>
        <position position="928"/>
    </location>
</feature>
<keyword evidence="5" id="KW-0808">Transferase</keyword>
<feature type="domain" description="Carrier" evidence="11">
    <location>
        <begin position="1962"/>
        <end position="2037"/>
    </location>
</feature>
<feature type="compositionally biased region" description="Acidic residues" evidence="10">
    <location>
        <begin position="2487"/>
        <end position="2501"/>
    </location>
</feature>
<evidence type="ECO:0000256" key="9">
    <source>
        <dbReference type="PROSITE-ProRule" id="PRU01363"/>
    </source>
</evidence>
<dbReference type="Proteomes" id="UP000322634">
    <property type="component" value="Unassembled WGS sequence"/>
</dbReference>
<feature type="active site" description="Proton donor; for dehydratase activity" evidence="9">
    <location>
        <position position="1095"/>
    </location>
</feature>
<dbReference type="CDD" id="cd00833">
    <property type="entry name" value="PKS"/>
    <property type="match status" value="2"/>
</dbReference>
<dbReference type="InterPro" id="IPR036736">
    <property type="entry name" value="ACP-like_sf"/>
</dbReference>
<evidence type="ECO:0000259" key="12">
    <source>
        <dbReference type="PROSITE" id="PS52004"/>
    </source>
</evidence>
<feature type="region of interest" description="C-terminal hotdog fold" evidence="9">
    <location>
        <begin position="3107"/>
        <end position="3244"/>
    </location>
</feature>
<dbReference type="Gene3D" id="3.90.180.10">
    <property type="entry name" value="Medium-chain alcohol dehydrogenases, catalytic domain"/>
    <property type="match status" value="1"/>
</dbReference>
<dbReference type="Pfam" id="PF08240">
    <property type="entry name" value="ADH_N"/>
    <property type="match status" value="1"/>
</dbReference>
<dbReference type="InterPro" id="IPR049552">
    <property type="entry name" value="PKS_DH_N"/>
</dbReference>
<dbReference type="Pfam" id="PF08659">
    <property type="entry name" value="KR"/>
    <property type="match status" value="2"/>
</dbReference>
<proteinExistence type="predicted"/>
<dbReference type="EMBL" id="VSFF01000002">
    <property type="protein sequence ID" value="TYC17509.1"/>
    <property type="molecule type" value="Genomic_DNA"/>
</dbReference>
<feature type="domain" description="Carrier" evidence="11">
    <location>
        <begin position="3707"/>
        <end position="3785"/>
    </location>
</feature>
<feature type="active site" description="Proton donor; for dehydratase activity" evidence="9">
    <location>
        <position position="3166"/>
    </location>
</feature>
<dbReference type="OrthoDB" id="4537517at2"/>
<dbReference type="InterPro" id="IPR055123">
    <property type="entry name" value="SpnB-like_Rossmann"/>
</dbReference>
<dbReference type="PROSITE" id="PS52019">
    <property type="entry name" value="PKS_MFAS_DH"/>
    <property type="match status" value="2"/>
</dbReference>
<dbReference type="InterPro" id="IPR036291">
    <property type="entry name" value="NAD(P)-bd_dom_sf"/>
</dbReference>
<dbReference type="SMART" id="SM00829">
    <property type="entry name" value="PKS_ER"/>
    <property type="match status" value="1"/>
</dbReference>
<evidence type="ECO:0000313" key="15">
    <source>
        <dbReference type="Proteomes" id="UP000322634"/>
    </source>
</evidence>
<dbReference type="Pfam" id="PF00109">
    <property type="entry name" value="ketoacyl-synt"/>
    <property type="match status" value="2"/>
</dbReference>
<name>A0A5D0UK40_9ACTN</name>
<dbReference type="FunFam" id="3.90.180.10:FF:000032">
    <property type="entry name" value="Probable polyketide synthase pks1"/>
    <property type="match status" value="1"/>
</dbReference>
<dbReference type="SMART" id="SM01294">
    <property type="entry name" value="PKS_PP_betabranch"/>
    <property type="match status" value="2"/>
</dbReference>
<dbReference type="InterPro" id="IPR009081">
    <property type="entry name" value="PP-bd_ACP"/>
</dbReference>
<dbReference type="InterPro" id="IPR016036">
    <property type="entry name" value="Malonyl_transacylase_ACP-bd"/>
</dbReference>